<dbReference type="AlphaFoldDB" id="A0AB73IUB2"/>
<reference evidence="1" key="1">
    <citation type="submission" date="2023-07" db="EMBL/GenBank/DDBJ databases">
        <title>Sorghum-associated microbial communities from plants grown in Nebraska, USA.</title>
        <authorList>
            <person name="Schachtman D."/>
        </authorList>
    </citation>
    <scope>NUCLEOTIDE SEQUENCE</scope>
    <source>
        <strain evidence="1">DS1061</strain>
    </source>
</reference>
<dbReference type="Proteomes" id="UP001229486">
    <property type="component" value="Unassembled WGS sequence"/>
</dbReference>
<comment type="caution">
    <text evidence="1">The sequence shown here is derived from an EMBL/GenBank/DDBJ whole genome shotgun (WGS) entry which is preliminary data.</text>
</comment>
<gene>
    <name evidence="1" type="ORF">J2793_007092</name>
</gene>
<organism evidence="1 2">
    <name type="scientific">Paraburkholderia caledonica</name>
    <dbReference type="NCBI Taxonomy" id="134536"/>
    <lineage>
        <taxon>Bacteria</taxon>
        <taxon>Pseudomonadati</taxon>
        <taxon>Pseudomonadota</taxon>
        <taxon>Betaproteobacteria</taxon>
        <taxon>Burkholderiales</taxon>
        <taxon>Burkholderiaceae</taxon>
        <taxon>Paraburkholderia</taxon>
    </lineage>
</organism>
<proteinExistence type="predicted"/>
<dbReference type="EMBL" id="JAURTK010000024">
    <property type="protein sequence ID" value="MDP9651617.1"/>
    <property type="molecule type" value="Genomic_DNA"/>
</dbReference>
<accession>A0AB73IUB2</accession>
<evidence type="ECO:0000313" key="2">
    <source>
        <dbReference type="Proteomes" id="UP001229486"/>
    </source>
</evidence>
<evidence type="ECO:0000313" key="1">
    <source>
        <dbReference type="EMBL" id="MDP9651617.1"/>
    </source>
</evidence>
<protein>
    <submittedName>
        <fullName evidence="1">Uncharacterized protein</fullName>
    </submittedName>
</protein>
<sequence>MASPRKPLGALGLSRPHCLYGPGNPKYVHDALEVVGQYLKTYFSAHPSERPGKEVCGAHPVLERTEYMLNGASSDAVGRIPYEPGGFVDKLMESFAGPHDFLGSRTGYDALGNLAHMSDLQHTPFNLQTDLYIPIASVFAIPGLFSQYGLSAGTYLRQSKEANK</sequence>
<name>A0AB73IUB2_9BURK</name>